<organism evidence="1 2">
    <name type="scientific">Clonorchis sinensis</name>
    <name type="common">Chinese liver fluke</name>
    <dbReference type="NCBI Taxonomy" id="79923"/>
    <lineage>
        <taxon>Eukaryota</taxon>
        <taxon>Metazoa</taxon>
        <taxon>Spiralia</taxon>
        <taxon>Lophotrochozoa</taxon>
        <taxon>Platyhelminthes</taxon>
        <taxon>Trematoda</taxon>
        <taxon>Digenea</taxon>
        <taxon>Opisthorchiida</taxon>
        <taxon>Opisthorchiata</taxon>
        <taxon>Opisthorchiidae</taxon>
        <taxon>Clonorchis</taxon>
    </lineage>
</organism>
<reference key="2">
    <citation type="submission" date="2011-10" db="EMBL/GenBank/DDBJ databases">
        <title>The genome and transcriptome sequence of Clonorchis sinensis provide insights into the carcinogenic liver fluke.</title>
        <authorList>
            <person name="Wang X."/>
            <person name="Huang Y."/>
            <person name="Chen W."/>
            <person name="Liu H."/>
            <person name="Guo L."/>
            <person name="Chen Y."/>
            <person name="Luo F."/>
            <person name="Zhou W."/>
            <person name="Sun J."/>
            <person name="Mao Q."/>
            <person name="Liang P."/>
            <person name="Zhou C."/>
            <person name="Tian Y."/>
            <person name="Men J."/>
            <person name="Lv X."/>
            <person name="Huang L."/>
            <person name="Zhou J."/>
            <person name="Hu Y."/>
            <person name="Li R."/>
            <person name="Zhang F."/>
            <person name="Lei H."/>
            <person name="Li X."/>
            <person name="Hu X."/>
            <person name="Liang C."/>
            <person name="Xu J."/>
            <person name="Wu Z."/>
            <person name="Yu X."/>
        </authorList>
    </citation>
    <scope>NUCLEOTIDE SEQUENCE</scope>
    <source>
        <strain>Henan</strain>
    </source>
</reference>
<dbReference type="Proteomes" id="UP000008909">
    <property type="component" value="Unassembled WGS sequence"/>
</dbReference>
<dbReference type="Pfam" id="PF05380">
    <property type="entry name" value="Peptidase_A17"/>
    <property type="match status" value="1"/>
</dbReference>
<feature type="non-terminal residue" evidence="1">
    <location>
        <position position="192"/>
    </location>
</feature>
<gene>
    <name evidence="1" type="ORF">CLF_101070</name>
</gene>
<evidence type="ECO:0000313" key="2">
    <source>
        <dbReference type="Proteomes" id="UP000008909"/>
    </source>
</evidence>
<evidence type="ECO:0000313" key="1">
    <source>
        <dbReference type="EMBL" id="GAA48007.1"/>
    </source>
</evidence>
<name>G7Y4X1_CLOSI</name>
<keyword evidence="2" id="KW-1185">Reference proteome</keyword>
<dbReference type="EMBL" id="DF142864">
    <property type="protein sequence ID" value="GAA48007.1"/>
    <property type="molecule type" value="Genomic_DNA"/>
</dbReference>
<protein>
    <submittedName>
        <fullName evidence="1">Uncharacterized protein</fullName>
    </submittedName>
</protein>
<dbReference type="AlphaFoldDB" id="G7Y4X1"/>
<accession>G7Y4X1</accession>
<dbReference type="InterPro" id="IPR008042">
    <property type="entry name" value="Retrotrans_Pao"/>
</dbReference>
<proteinExistence type="predicted"/>
<reference evidence="1" key="1">
    <citation type="journal article" date="2011" name="Genome Biol.">
        <title>The draft genome of the carcinogenic human liver fluke Clonorchis sinensis.</title>
        <authorList>
            <person name="Wang X."/>
            <person name="Chen W."/>
            <person name="Huang Y."/>
            <person name="Sun J."/>
            <person name="Men J."/>
            <person name="Liu H."/>
            <person name="Luo F."/>
            <person name="Guo L."/>
            <person name="Lv X."/>
            <person name="Deng C."/>
            <person name="Zhou C."/>
            <person name="Fan Y."/>
            <person name="Li X."/>
            <person name="Huang L."/>
            <person name="Hu Y."/>
            <person name="Liang C."/>
            <person name="Hu X."/>
            <person name="Xu J."/>
            <person name="Yu X."/>
        </authorList>
    </citation>
    <scope>NUCLEOTIDE SEQUENCE [LARGE SCALE GENOMIC DNA]</scope>
    <source>
        <strain evidence="1">Henan</strain>
    </source>
</reference>
<sequence>MEAVVEMSPKTMNTQRALGIEWDPSSDILCFRFHIPEKPLTRRGLLAAVCSLFDPLGLVAPVCLTAKQLLQELCKAGLGWDSPVSEDHSIRWHSWLNLVKSIGVVRYPRCLSPDDFVGVCNPELHVFSDASETGYGVAAYARFVSNDGRVVCRLIFGNSRVAPLKTVTVPGLELAAAALAAGVYKLLIDSLP</sequence>
<dbReference type="PANTHER" id="PTHR47331">
    <property type="entry name" value="PHD-TYPE DOMAIN-CONTAINING PROTEIN"/>
    <property type="match status" value="1"/>
</dbReference>